<dbReference type="InterPro" id="IPR050624">
    <property type="entry name" value="HTH-type_Tx_Regulator"/>
</dbReference>
<sequence>MNRSDRRVRRTRQAVQDALVDAIVEKGYDAVTVTDLIERADIGRSTFYSHFTGKQDVLFGAIDELVDRLGTRQATPERTPRTPFAFSRPLLEHIDEQRHLVRALLGPRGGAAVHARIRHVLSSVVRAELLAALPPAARPPADLDLAVTCAAGAFMALLTRWVEDGMTETPERMDTVFRTVLTQGVTAALEGVHTTGRRVPGGAGPIPDRRP</sequence>
<dbReference type="PANTHER" id="PTHR43479:SF7">
    <property type="entry name" value="TETR-FAMILY TRANSCRIPTIONAL REGULATOR"/>
    <property type="match status" value="1"/>
</dbReference>
<keyword evidence="5" id="KW-1185">Reference proteome</keyword>
<dbReference type="RefSeq" id="WP_377287343.1">
    <property type="nucleotide sequence ID" value="NZ_JBHSBM010000016.1"/>
</dbReference>
<proteinExistence type="predicted"/>
<evidence type="ECO:0000259" key="3">
    <source>
        <dbReference type="PROSITE" id="PS50977"/>
    </source>
</evidence>
<name>A0ABV8I763_9ACTN</name>
<dbReference type="Gene3D" id="1.10.357.10">
    <property type="entry name" value="Tetracycline Repressor, domain 2"/>
    <property type="match status" value="1"/>
</dbReference>
<accession>A0ABV8I763</accession>
<dbReference type="Proteomes" id="UP001595850">
    <property type="component" value="Unassembled WGS sequence"/>
</dbReference>
<organism evidence="4 5">
    <name type="scientific">Planomonospora corallina</name>
    <dbReference type="NCBI Taxonomy" id="1806052"/>
    <lineage>
        <taxon>Bacteria</taxon>
        <taxon>Bacillati</taxon>
        <taxon>Actinomycetota</taxon>
        <taxon>Actinomycetes</taxon>
        <taxon>Streptosporangiales</taxon>
        <taxon>Streptosporangiaceae</taxon>
        <taxon>Planomonospora</taxon>
    </lineage>
</organism>
<gene>
    <name evidence="4" type="ORF">ACFOWE_11985</name>
</gene>
<dbReference type="Pfam" id="PF00440">
    <property type="entry name" value="TetR_N"/>
    <property type="match status" value="1"/>
</dbReference>
<keyword evidence="1 2" id="KW-0238">DNA-binding</keyword>
<evidence type="ECO:0000256" key="2">
    <source>
        <dbReference type="PROSITE-ProRule" id="PRU00335"/>
    </source>
</evidence>
<evidence type="ECO:0000313" key="5">
    <source>
        <dbReference type="Proteomes" id="UP001595850"/>
    </source>
</evidence>
<dbReference type="EMBL" id="JBHSBM010000016">
    <property type="protein sequence ID" value="MFC4059021.1"/>
    <property type="molecule type" value="Genomic_DNA"/>
</dbReference>
<feature type="DNA-binding region" description="H-T-H motif" evidence="2">
    <location>
        <begin position="32"/>
        <end position="51"/>
    </location>
</feature>
<evidence type="ECO:0000256" key="1">
    <source>
        <dbReference type="ARBA" id="ARBA00023125"/>
    </source>
</evidence>
<dbReference type="PANTHER" id="PTHR43479">
    <property type="entry name" value="ACREF/ENVCD OPERON REPRESSOR-RELATED"/>
    <property type="match status" value="1"/>
</dbReference>
<dbReference type="SUPFAM" id="SSF46689">
    <property type="entry name" value="Homeodomain-like"/>
    <property type="match status" value="1"/>
</dbReference>
<dbReference type="InterPro" id="IPR009057">
    <property type="entry name" value="Homeodomain-like_sf"/>
</dbReference>
<dbReference type="InterPro" id="IPR001647">
    <property type="entry name" value="HTH_TetR"/>
</dbReference>
<protein>
    <submittedName>
        <fullName evidence="4">TetR/AcrR family transcriptional regulator</fullName>
    </submittedName>
</protein>
<comment type="caution">
    <text evidence="4">The sequence shown here is derived from an EMBL/GenBank/DDBJ whole genome shotgun (WGS) entry which is preliminary data.</text>
</comment>
<dbReference type="PROSITE" id="PS50977">
    <property type="entry name" value="HTH_TETR_2"/>
    <property type="match status" value="1"/>
</dbReference>
<dbReference type="Pfam" id="PF14278">
    <property type="entry name" value="TetR_C_8"/>
    <property type="match status" value="1"/>
</dbReference>
<dbReference type="InterPro" id="IPR039532">
    <property type="entry name" value="TetR_C_Firmicutes"/>
</dbReference>
<feature type="domain" description="HTH tetR-type" evidence="3">
    <location>
        <begin position="9"/>
        <end position="69"/>
    </location>
</feature>
<evidence type="ECO:0000313" key="4">
    <source>
        <dbReference type="EMBL" id="MFC4059021.1"/>
    </source>
</evidence>
<reference evidence="5" key="1">
    <citation type="journal article" date="2019" name="Int. J. Syst. Evol. Microbiol.">
        <title>The Global Catalogue of Microorganisms (GCM) 10K type strain sequencing project: providing services to taxonomists for standard genome sequencing and annotation.</title>
        <authorList>
            <consortium name="The Broad Institute Genomics Platform"/>
            <consortium name="The Broad Institute Genome Sequencing Center for Infectious Disease"/>
            <person name="Wu L."/>
            <person name="Ma J."/>
        </authorList>
    </citation>
    <scope>NUCLEOTIDE SEQUENCE [LARGE SCALE GENOMIC DNA]</scope>
    <source>
        <strain evidence="5">TBRC 4489</strain>
    </source>
</reference>